<dbReference type="Proteomes" id="UP000033865">
    <property type="component" value="Unassembled WGS sequence"/>
</dbReference>
<gene>
    <name evidence="1" type="ORF">UY82_C0067G0001</name>
</gene>
<organism evidence="1 2">
    <name type="scientific">Candidatus Uhrbacteria bacterium GW2011_GWC2_53_7</name>
    <dbReference type="NCBI Taxonomy" id="1618986"/>
    <lineage>
        <taxon>Bacteria</taxon>
        <taxon>Candidatus Uhriibacteriota</taxon>
    </lineage>
</organism>
<name>A0A0G1XUD6_9BACT</name>
<dbReference type="AlphaFoldDB" id="A0A0G1XUD6"/>
<sequence length="48" mass="4833">MESARIDDGAILALSGAMPGLVGATMRSGGYYAAMRGGIAYRNAAEAP</sequence>
<comment type="caution">
    <text evidence="1">The sequence shown here is derived from an EMBL/GenBank/DDBJ whole genome shotgun (WGS) entry which is preliminary data.</text>
</comment>
<feature type="non-terminal residue" evidence="1">
    <location>
        <position position="48"/>
    </location>
</feature>
<accession>A0A0G1XUD6</accession>
<dbReference type="PATRIC" id="fig|1618986.3.peg.686"/>
<dbReference type="EMBL" id="LCRN01000067">
    <property type="protein sequence ID" value="KKW34550.1"/>
    <property type="molecule type" value="Genomic_DNA"/>
</dbReference>
<protein>
    <submittedName>
        <fullName evidence="1">Uncharacterized protein</fullName>
    </submittedName>
</protein>
<evidence type="ECO:0000313" key="2">
    <source>
        <dbReference type="Proteomes" id="UP000033865"/>
    </source>
</evidence>
<evidence type="ECO:0000313" key="1">
    <source>
        <dbReference type="EMBL" id="KKW34550.1"/>
    </source>
</evidence>
<proteinExistence type="predicted"/>
<reference evidence="1 2" key="1">
    <citation type="journal article" date="2015" name="Nature">
        <title>rRNA introns, odd ribosomes, and small enigmatic genomes across a large radiation of phyla.</title>
        <authorList>
            <person name="Brown C.T."/>
            <person name="Hug L.A."/>
            <person name="Thomas B.C."/>
            <person name="Sharon I."/>
            <person name="Castelle C.J."/>
            <person name="Singh A."/>
            <person name="Wilkins M.J."/>
            <person name="Williams K.H."/>
            <person name="Banfield J.F."/>
        </authorList>
    </citation>
    <scope>NUCLEOTIDE SEQUENCE [LARGE SCALE GENOMIC DNA]</scope>
</reference>